<feature type="transmembrane region" description="Helical" evidence="6">
    <location>
        <begin position="58"/>
        <end position="79"/>
    </location>
</feature>
<dbReference type="InterPro" id="IPR000276">
    <property type="entry name" value="GPCR_Rhodpsn"/>
</dbReference>
<dbReference type="AlphaFoldDB" id="A0A9D3YHK0"/>
<evidence type="ECO:0000256" key="2">
    <source>
        <dbReference type="ARBA" id="ARBA00022692"/>
    </source>
</evidence>
<feature type="transmembrane region" description="Helical" evidence="6">
    <location>
        <begin position="317"/>
        <end position="337"/>
    </location>
</feature>
<dbReference type="PROSITE" id="PS00237">
    <property type="entry name" value="G_PROTEIN_RECEP_F1_1"/>
    <property type="match status" value="1"/>
</dbReference>
<feature type="transmembrane region" description="Helical" evidence="6">
    <location>
        <begin position="175"/>
        <end position="195"/>
    </location>
</feature>
<keyword evidence="5" id="KW-0675">Receptor</keyword>
<keyword evidence="9" id="KW-1185">Reference proteome</keyword>
<dbReference type="PROSITE" id="PS50262">
    <property type="entry name" value="G_PROTEIN_RECEP_F1_2"/>
    <property type="match status" value="1"/>
</dbReference>
<name>A0A9D3YHK0_DREPO</name>
<evidence type="ECO:0000256" key="1">
    <source>
        <dbReference type="ARBA" id="ARBA00004370"/>
    </source>
</evidence>
<dbReference type="Gene3D" id="1.20.1070.10">
    <property type="entry name" value="Rhodopsin 7-helix transmembrane proteins"/>
    <property type="match status" value="1"/>
</dbReference>
<dbReference type="PRINTS" id="PR00237">
    <property type="entry name" value="GPCRRHODOPSN"/>
</dbReference>
<evidence type="ECO:0000313" key="8">
    <source>
        <dbReference type="EMBL" id="KAH3700161.1"/>
    </source>
</evidence>
<evidence type="ECO:0000256" key="3">
    <source>
        <dbReference type="ARBA" id="ARBA00022989"/>
    </source>
</evidence>
<dbReference type="Pfam" id="PF00001">
    <property type="entry name" value="7tm_1"/>
    <property type="match status" value="1"/>
</dbReference>
<sequence length="379" mass="44056">MSYMTNGSMEMFANAARNMSDLHDCTLPVYESSKSCNQYESCHQYEPFYLRARFITGLVFYPIICVFGITGNIMSIIVMSQRQMRSSTNTYLFALAISDLIKLLCDFLYFMVVLLFQIDTPTANKAYGFLYPYAHYVFNASLCISAWLIVSVAVERYVYICHPTKVKFFCNIHKARIVSTTVFVIMAMLAVPYAMRYRTEHRLNNVTGTYQYEVVVTELWKNQIFTDIYTWFQNLMRSIIPLVILIILNTCILNGLRRCRIFQRKPPKKHKITSMLVVVILVFLLCITPDTIMSTVFGLGYLEENFLARGIREITDLLLLINAAVNFVIYCIFNTIFWCQFKRLFCYTCCRRQREDLDVRNMSMMDIGSARYAQASTAL</sequence>
<dbReference type="GO" id="GO:0004930">
    <property type="term" value="F:G protein-coupled receptor activity"/>
    <property type="evidence" value="ECO:0007669"/>
    <property type="project" value="UniProtKB-KW"/>
</dbReference>
<dbReference type="Proteomes" id="UP000828390">
    <property type="component" value="Unassembled WGS sequence"/>
</dbReference>
<accession>A0A9D3YHK0</accession>
<keyword evidence="3 6" id="KW-1133">Transmembrane helix</keyword>
<dbReference type="PANTHER" id="PTHR46641:SF2">
    <property type="entry name" value="FMRFAMIDE RECEPTOR"/>
    <property type="match status" value="1"/>
</dbReference>
<dbReference type="CDD" id="cd14978">
    <property type="entry name" value="7tmA_FMRFamide_R-like"/>
    <property type="match status" value="1"/>
</dbReference>
<dbReference type="PANTHER" id="PTHR46641">
    <property type="entry name" value="FMRFAMIDE RECEPTOR-RELATED"/>
    <property type="match status" value="1"/>
</dbReference>
<keyword evidence="4 6" id="KW-0472">Membrane</keyword>
<evidence type="ECO:0000256" key="5">
    <source>
        <dbReference type="RuleBase" id="RU000688"/>
    </source>
</evidence>
<keyword evidence="5" id="KW-0807">Transducer</keyword>
<gene>
    <name evidence="8" type="ORF">DPMN_075131</name>
</gene>
<dbReference type="EMBL" id="JAIWYP010000015">
    <property type="protein sequence ID" value="KAH3700161.1"/>
    <property type="molecule type" value="Genomic_DNA"/>
</dbReference>
<dbReference type="InterPro" id="IPR017452">
    <property type="entry name" value="GPCR_Rhodpsn_7TM"/>
</dbReference>
<comment type="subcellular location">
    <subcellularLocation>
        <location evidence="1">Membrane</location>
    </subcellularLocation>
</comment>
<organism evidence="8 9">
    <name type="scientific">Dreissena polymorpha</name>
    <name type="common">Zebra mussel</name>
    <name type="synonym">Mytilus polymorpha</name>
    <dbReference type="NCBI Taxonomy" id="45954"/>
    <lineage>
        <taxon>Eukaryota</taxon>
        <taxon>Metazoa</taxon>
        <taxon>Spiralia</taxon>
        <taxon>Lophotrochozoa</taxon>
        <taxon>Mollusca</taxon>
        <taxon>Bivalvia</taxon>
        <taxon>Autobranchia</taxon>
        <taxon>Heteroconchia</taxon>
        <taxon>Euheterodonta</taxon>
        <taxon>Imparidentia</taxon>
        <taxon>Neoheterodontei</taxon>
        <taxon>Myida</taxon>
        <taxon>Dreissenoidea</taxon>
        <taxon>Dreissenidae</taxon>
        <taxon>Dreissena</taxon>
    </lineage>
</organism>
<evidence type="ECO:0000313" key="9">
    <source>
        <dbReference type="Proteomes" id="UP000828390"/>
    </source>
</evidence>
<evidence type="ECO:0000256" key="6">
    <source>
        <dbReference type="SAM" id="Phobius"/>
    </source>
</evidence>
<comment type="caution">
    <text evidence="8">The sequence shown here is derived from an EMBL/GenBank/DDBJ whole genome shotgun (WGS) entry which is preliminary data.</text>
</comment>
<comment type="similarity">
    <text evidence="5">Belongs to the G-protein coupled receptor 1 family.</text>
</comment>
<keyword evidence="5" id="KW-0297">G-protein coupled receptor</keyword>
<feature type="transmembrane region" description="Helical" evidence="6">
    <location>
        <begin position="136"/>
        <end position="154"/>
    </location>
</feature>
<reference evidence="8" key="1">
    <citation type="journal article" date="2019" name="bioRxiv">
        <title>The Genome of the Zebra Mussel, Dreissena polymorpha: A Resource for Invasive Species Research.</title>
        <authorList>
            <person name="McCartney M.A."/>
            <person name="Auch B."/>
            <person name="Kono T."/>
            <person name="Mallez S."/>
            <person name="Zhang Y."/>
            <person name="Obille A."/>
            <person name="Becker A."/>
            <person name="Abrahante J.E."/>
            <person name="Garbe J."/>
            <person name="Badalamenti J.P."/>
            <person name="Herman A."/>
            <person name="Mangelson H."/>
            <person name="Liachko I."/>
            <person name="Sullivan S."/>
            <person name="Sone E.D."/>
            <person name="Koren S."/>
            <person name="Silverstein K.A.T."/>
            <person name="Beckman K.B."/>
            <person name="Gohl D.M."/>
        </authorList>
    </citation>
    <scope>NUCLEOTIDE SEQUENCE</scope>
    <source>
        <strain evidence="8">Duluth1</strain>
        <tissue evidence="8">Whole animal</tissue>
    </source>
</reference>
<feature type="transmembrane region" description="Helical" evidence="6">
    <location>
        <begin position="91"/>
        <end position="116"/>
    </location>
</feature>
<protein>
    <recommendedName>
        <fullName evidence="7">G-protein coupled receptors family 1 profile domain-containing protein</fullName>
    </recommendedName>
</protein>
<evidence type="ECO:0000259" key="7">
    <source>
        <dbReference type="PROSITE" id="PS50262"/>
    </source>
</evidence>
<proteinExistence type="inferred from homology"/>
<dbReference type="InterPro" id="IPR052954">
    <property type="entry name" value="GPCR-Ligand_Int"/>
</dbReference>
<feature type="domain" description="G-protein coupled receptors family 1 profile" evidence="7">
    <location>
        <begin position="71"/>
        <end position="330"/>
    </location>
</feature>
<feature type="transmembrane region" description="Helical" evidence="6">
    <location>
        <begin position="276"/>
        <end position="297"/>
    </location>
</feature>
<feature type="transmembrane region" description="Helical" evidence="6">
    <location>
        <begin position="239"/>
        <end position="256"/>
    </location>
</feature>
<evidence type="ECO:0000256" key="4">
    <source>
        <dbReference type="ARBA" id="ARBA00023136"/>
    </source>
</evidence>
<dbReference type="SUPFAM" id="SSF81321">
    <property type="entry name" value="Family A G protein-coupled receptor-like"/>
    <property type="match status" value="1"/>
</dbReference>
<reference evidence="8" key="2">
    <citation type="submission" date="2020-11" db="EMBL/GenBank/DDBJ databases">
        <authorList>
            <person name="McCartney M.A."/>
            <person name="Auch B."/>
            <person name="Kono T."/>
            <person name="Mallez S."/>
            <person name="Becker A."/>
            <person name="Gohl D.M."/>
            <person name="Silverstein K.A.T."/>
            <person name="Koren S."/>
            <person name="Bechman K.B."/>
            <person name="Herman A."/>
            <person name="Abrahante J.E."/>
            <person name="Garbe J."/>
        </authorList>
    </citation>
    <scope>NUCLEOTIDE SEQUENCE</scope>
    <source>
        <strain evidence="8">Duluth1</strain>
        <tissue evidence="8">Whole animal</tissue>
    </source>
</reference>
<keyword evidence="2 5" id="KW-0812">Transmembrane</keyword>
<dbReference type="GO" id="GO:0016020">
    <property type="term" value="C:membrane"/>
    <property type="evidence" value="ECO:0007669"/>
    <property type="project" value="UniProtKB-SubCell"/>
</dbReference>